<feature type="compositionally biased region" description="Low complexity" evidence="7">
    <location>
        <begin position="575"/>
        <end position="605"/>
    </location>
</feature>
<dbReference type="InterPro" id="IPR051000">
    <property type="entry name" value="Homeobox_DNA-bind_prot"/>
</dbReference>
<evidence type="ECO:0000259" key="8">
    <source>
        <dbReference type="PROSITE" id="PS50071"/>
    </source>
</evidence>
<gene>
    <name evidence="9" type="ORF">DASC09_006910</name>
</gene>
<dbReference type="PANTHER" id="PTHR24324:SF5">
    <property type="entry name" value="HEMATOPOIETICALLY-EXPRESSED HOMEOBOX PROTEIN HHEX"/>
    <property type="match status" value="1"/>
</dbReference>
<keyword evidence="3 5" id="KW-0371">Homeobox</keyword>
<feature type="region of interest" description="Disordered" evidence="7">
    <location>
        <begin position="571"/>
        <end position="621"/>
    </location>
</feature>
<dbReference type="SMART" id="SM00389">
    <property type="entry name" value="HOX"/>
    <property type="match status" value="1"/>
</dbReference>
<evidence type="ECO:0000313" key="9">
    <source>
        <dbReference type="EMBL" id="GMM33366.1"/>
    </source>
</evidence>
<feature type="compositionally biased region" description="Low complexity" evidence="7">
    <location>
        <begin position="443"/>
        <end position="452"/>
    </location>
</feature>
<feature type="compositionally biased region" description="Low complexity" evidence="7">
    <location>
        <begin position="478"/>
        <end position="494"/>
    </location>
</feature>
<feature type="DNA-binding region" description="Homeobox" evidence="5">
    <location>
        <begin position="90"/>
        <end position="149"/>
    </location>
</feature>
<feature type="compositionally biased region" description="Pro residues" evidence="7">
    <location>
        <begin position="428"/>
        <end position="442"/>
    </location>
</feature>
<dbReference type="Gene3D" id="1.10.10.60">
    <property type="entry name" value="Homeodomain-like"/>
    <property type="match status" value="1"/>
</dbReference>
<feature type="region of interest" description="Disordered" evidence="7">
    <location>
        <begin position="67"/>
        <end position="94"/>
    </location>
</feature>
<dbReference type="SUPFAM" id="SSF46689">
    <property type="entry name" value="Homeodomain-like"/>
    <property type="match status" value="1"/>
</dbReference>
<dbReference type="InterPro" id="IPR017970">
    <property type="entry name" value="Homeobox_CS"/>
</dbReference>
<proteinExistence type="predicted"/>
<evidence type="ECO:0000256" key="2">
    <source>
        <dbReference type="ARBA" id="ARBA00023125"/>
    </source>
</evidence>
<reference evidence="9 10" key="1">
    <citation type="journal article" date="2023" name="Elife">
        <title>Identification of key yeast species and microbe-microbe interactions impacting larval growth of Drosophila in the wild.</title>
        <authorList>
            <person name="Mure A."/>
            <person name="Sugiura Y."/>
            <person name="Maeda R."/>
            <person name="Honda K."/>
            <person name="Sakurai N."/>
            <person name="Takahashi Y."/>
            <person name="Watada M."/>
            <person name="Katoh T."/>
            <person name="Gotoh A."/>
            <person name="Gotoh Y."/>
            <person name="Taniguchi I."/>
            <person name="Nakamura K."/>
            <person name="Hayashi T."/>
            <person name="Katayama T."/>
            <person name="Uemura T."/>
            <person name="Hattori Y."/>
        </authorList>
    </citation>
    <scope>NUCLEOTIDE SEQUENCE [LARGE SCALE GENOMIC DNA]</scope>
    <source>
        <strain evidence="9 10">SC-9</strain>
    </source>
</reference>
<accession>A0AAV5QF59</accession>
<keyword evidence="4 5" id="KW-0539">Nucleus</keyword>
<dbReference type="AlphaFoldDB" id="A0AAV5QF59"/>
<evidence type="ECO:0000256" key="4">
    <source>
        <dbReference type="ARBA" id="ARBA00023242"/>
    </source>
</evidence>
<evidence type="ECO:0000313" key="10">
    <source>
        <dbReference type="Proteomes" id="UP001360560"/>
    </source>
</evidence>
<comment type="caution">
    <text evidence="9">The sequence shown here is derived from an EMBL/GenBank/DDBJ whole genome shotgun (WGS) entry which is preliminary data.</text>
</comment>
<dbReference type="GeneID" id="90071345"/>
<dbReference type="CDD" id="cd00086">
    <property type="entry name" value="homeodomain"/>
    <property type="match status" value="1"/>
</dbReference>
<feature type="compositionally biased region" description="Polar residues" evidence="7">
    <location>
        <begin position="67"/>
        <end position="88"/>
    </location>
</feature>
<dbReference type="PANTHER" id="PTHR24324">
    <property type="entry name" value="HOMEOBOX PROTEIN HHEX"/>
    <property type="match status" value="1"/>
</dbReference>
<dbReference type="GO" id="GO:0005634">
    <property type="term" value="C:nucleus"/>
    <property type="evidence" value="ECO:0007669"/>
    <property type="project" value="UniProtKB-SubCell"/>
</dbReference>
<comment type="subcellular location">
    <subcellularLocation>
        <location evidence="1 5 6">Nucleus</location>
    </subcellularLocation>
</comment>
<dbReference type="InterPro" id="IPR009057">
    <property type="entry name" value="Homeodomain-like_sf"/>
</dbReference>
<dbReference type="GO" id="GO:0030154">
    <property type="term" value="P:cell differentiation"/>
    <property type="evidence" value="ECO:0007669"/>
    <property type="project" value="TreeGrafter"/>
</dbReference>
<dbReference type="Proteomes" id="UP001360560">
    <property type="component" value="Unassembled WGS sequence"/>
</dbReference>
<name>A0AAV5QF59_9ASCO</name>
<keyword evidence="10" id="KW-1185">Reference proteome</keyword>
<dbReference type="InterPro" id="IPR001356">
    <property type="entry name" value="HD"/>
</dbReference>
<dbReference type="PROSITE" id="PS00027">
    <property type="entry name" value="HOMEOBOX_1"/>
    <property type="match status" value="1"/>
</dbReference>
<dbReference type="GO" id="GO:0000978">
    <property type="term" value="F:RNA polymerase II cis-regulatory region sequence-specific DNA binding"/>
    <property type="evidence" value="ECO:0007669"/>
    <property type="project" value="TreeGrafter"/>
</dbReference>
<evidence type="ECO:0000256" key="1">
    <source>
        <dbReference type="ARBA" id="ARBA00004123"/>
    </source>
</evidence>
<dbReference type="EMBL" id="BTFZ01000001">
    <property type="protein sequence ID" value="GMM33366.1"/>
    <property type="molecule type" value="Genomic_DNA"/>
</dbReference>
<feature type="region of interest" description="Disordered" evidence="7">
    <location>
        <begin position="294"/>
        <end position="313"/>
    </location>
</feature>
<dbReference type="PROSITE" id="PS50071">
    <property type="entry name" value="HOMEOBOX_2"/>
    <property type="match status" value="1"/>
</dbReference>
<evidence type="ECO:0000256" key="3">
    <source>
        <dbReference type="ARBA" id="ARBA00023155"/>
    </source>
</evidence>
<evidence type="ECO:0000256" key="5">
    <source>
        <dbReference type="PROSITE-ProRule" id="PRU00108"/>
    </source>
</evidence>
<feature type="region of interest" description="Disordered" evidence="7">
    <location>
        <begin position="421"/>
        <end position="494"/>
    </location>
</feature>
<evidence type="ECO:0000256" key="7">
    <source>
        <dbReference type="SAM" id="MobiDB-lite"/>
    </source>
</evidence>
<dbReference type="Pfam" id="PF00046">
    <property type="entry name" value="Homeodomain"/>
    <property type="match status" value="1"/>
</dbReference>
<protein>
    <submittedName>
        <fullName evidence="9">Pho2 protein</fullName>
    </submittedName>
</protein>
<organism evidence="9 10">
    <name type="scientific">Saccharomycopsis crataegensis</name>
    <dbReference type="NCBI Taxonomy" id="43959"/>
    <lineage>
        <taxon>Eukaryota</taxon>
        <taxon>Fungi</taxon>
        <taxon>Dikarya</taxon>
        <taxon>Ascomycota</taxon>
        <taxon>Saccharomycotina</taxon>
        <taxon>Saccharomycetes</taxon>
        <taxon>Saccharomycopsidaceae</taxon>
        <taxon>Saccharomycopsis</taxon>
    </lineage>
</organism>
<dbReference type="RefSeq" id="XP_064850366.1">
    <property type="nucleotide sequence ID" value="XM_064994294.1"/>
</dbReference>
<feature type="domain" description="Homeobox" evidence="8">
    <location>
        <begin position="88"/>
        <end position="148"/>
    </location>
</feature>
<dbReference type="GO" id="GO:0000981">
    <property type="term" value="F:DNA-binding transcription factor activity, RNA polymerase II-specific"/>
    <property type="evidence" value="ECO:0007669"/>
    <property type="project" value="InterPro"/>
</dbReference>
<keyword evidence="2 5" id="KW-0238">DNA-binding</keyword>
<evidence type="ECO:0000256" key="6">
    <source>
        <dbReference type="RuleBase" id="RU000682"/>
    </source>
</evidence>
<sequence>MIMSSYHHPVPYSHHNQIAASINNLAQGHPSTASSTSTTSVVAGTNPITNSTIFSPKQAQLSIVSPPISNRASSPEDSSSIVSNSIVPTSGPKRARVTGSKLAILLSEYDINPNPSPDSRKLIAAKVGLAERSVRIWFQNRRAKNRKEQRERDARGGHGLMDPSVVTGSSRGIYNSLTAPHDLGRVIPVHINHHYDFIHANSITIGAWQRIKQDSAINHHFQPQLLSLSPISVEALMSDPLDLAIIYSKKDQEINYFFTSYNKGQKILFRIYFSLADCHSVTCNGIDKVSSSYQTSVSSPTTPTSSSSFNPNPSPLNSELTLCLSNCPRFAVYFTFPDTNSPGSMGDARAMWTPSEDFSVDHQVRNAYFGVGGKSIPHKIVGRTVALKILEQEITKYIDCETPHLNNTGINNNYTMSFGSGNGAHAHGPPPTGPPAAPPSHLPPAAHGPPLAMANNTSLYPPPPPVAHTHHQPQNSLSSYSFPSAITSSSSEPSSNFVGANFGSNLGSIGSASASGLGHGHSGSMYSLASPASTPTSVSVNDFYGFNNSSGNLYNKASNYMSAPNTGYQANSGYTPTPTTAPTAGGPGEEAITSPSRSRSSPVSSSKHHQISPSSAPPQQLAIPQRHMSAVAMSVPMSHAPPPPPPPGYMVHHQQQQQQQQQRGQEFYYPPPQFNAPLGQPPQGMQSYLPSLQPLMAPPNMVAAGMTRMHHPEDDEVAEESKN</sequence>